<accession>A0ABV1RGQ7</accession>
<dbReference type="Pfam" id="PF10282">
    <property type="entry name" value="Lactonase"/>
    <property type="match status" value="1"/>
</dbReference>
<keyword evidence="2" id="KW-0313">Glucose metabolism</keyword>
<keyword evidence="4" id="KW-0378">Hydrolase</keyword>
<feature type="chain" id="PRO_5046907694" evidence="3">
    <location>
        <begin position="31"/>
        <end position="377"/>
    </location>
</feature>
<dbReference type="RefSeq" id="WP_350401590.1">
    <property type="nucleotide sequence ID" value="NZ_JBELOE010000197.1"/>
</dbReference>
<dbReference type="EMBL" id="JBELOE010000197">
    <property type="protein sequence ID" value="MER2492096.1"/>
    <property type="molecule type" value="Genomic_DNA"/>
</dbReference>
<comment type="similarity">
    <text evidence="1">Belongs to the cycloisomerase 2 family.</text>
</comment>
<sequence length="377" mass="42158">MQSTVRTHKSILTRLLTAAGIVLSLPNVYAQSAQFIIGADAKPDKSGVYHLQIDSFEKQQYSLKRVIDTQDPSYITLSEDGRTLFAVNEEANSGAFVFNYQNQQNGWQAVTSLTGLGDYPCHISYNEQSGLVSIANYVSPHTLLLDYNADNRKLTEVTRFKHSGNSGKSVHQRQEAPHPHWMGWSPDGKFLYAVDLGIDEVKQYQQKDGEWLVSTAAKLQAGDGPRHLAFHPTRNFAYLLNELSNTLVVYQQDLKSGALKQIQRVGTLQSDKPTNSAAIRLSSDGRFVYVSNRGENSIAVFKTQPNGKVEMIQSISTAGDWPRDFNFNLEENYLLVANLRSGNIEVFERNTKTGLLVHTDFSIPLATAKFIQPWVIK</sequence>
<dbReference type="GO" id="GO:0016787">
    <property type="term" value="F:hydrolase activity"/>
    <property type="evidence" value="ECO:0007669"/>
    <property type="project" value="UniProtKB-KW"/>
</dbReference>
<evidence type="ECO:0000313" key="4">
    <source>
        <dbReference type="EMBL" id="MER2492096.1"/>
    </source>
</evidence>
<dbReference type="SUPFAM" id="SSF51004">
    <property type="entry name" value="C-terminal (heme d1) domain of cytochrome cd1-nitrite reductase"/>
    <property type="match status" value="1"/>
</dbReference>
<protein>
    <submittedName>
        <fullName evidence="4">Lactonase family protein</fullName>
        <ecNumber evidence="4">3.1.1.-</ecNumber>
    </submittedName>
</protein>
<reference evidence="4 5" key="1">
    <citation type="submission" date="2024-06" db="EMBL/GenBank/DDBJ databases">
        <authorList>
            <person name="Chen R.Y."/>
        </authorList>
    </citation>
    <scope>NUCLEOTIDE SEQUENCE [LARGE SCALE GENOMIC DNA]</scope>
    <source>
        <strain evidence="4 5">D2</strain>
    </source>
</reference>
<dbReference type="InterPro" id="IPR019405">
    <property type="entry name" value="Lactonase_7-beta_prop"/>
</dbReference>
<keyword evidence="2" id="KW-0119">Carbohydrate metabolism</keyword>
<dbReference type="Proteomes" id="UP001467690">
    <property type="component" value="Unassembled WGS sequence"/>
</dbReference>
<name>A0ABV1RGQ7_9ALTE</name>
<feature type="signal peptide" evidence="3">
    <location>
        <begin position="1"/>
        <end position="30"/>
    </location>
</feature>
<evidence type="ECO:0000256" key="2">
    <source>
        <dbReference type="ARBA" id="ARBA00022526"/>
    </source>
</evidence>
<gene>
    <name evidence="4" type="ORF">ABS311_09395</name>
</gene>
<dbReference type="Gene3D" id="2.130.10.10">
    <property type="entry name" value="YVTN repeat-like/Quinoprotein amine dehydrogenase"/>
    <property type="match status" value="1"/>
</dbReference>
<dbReference type="EC" id="3.1.1.-" evidence="4"/>
<organism evidence="4 5">
    <name type="scientific">Catenovulum sediminis</name>
    <dbReference type="NCBI Taxonomy" id="1740262"/>
    <lineage>
        <taxon>Bacteria</taxon>
        <taxon>Pseudomonadati</taxon>
        <taxon>Pseudomonadota</taxon>
        <taxon>Gammaproteobacteria</taxon>
        <taxon>Alteromonadales</taxon>
        <taxon>Alteromonadaceae</taxon>
        <taxon>Catenovulum</taxon>
    </lineage>
</organism>
<dbReference type="InterPro" id="IPR015943">
    <property type="entry name" value="WD40/YVTN_repeat-like_dom_sf"/>
</dbReference>
<evidence type="ECO:0000256" key="3">
    <source>
        <dbReference type="SAM" id="SignalP"/>
    </source>
</evidence>
<evidence type="ECO:0000256" key="1">
    <source>
        <dbReference type="ARBA" id="ARBA00005564"/>
    </source>
</evidence>
<proteinExistence type="inferred from homology"/>
<dbReference type="InterPro" id="IPR011048">
    <property type="entry name" value="Haem_d1_sf"/>
</dbReference>
<dbReference type="PANTHER" id="PTHR30344">
    <property type="entry name" value="6-PHOSPHOGLUCONOLACTONASE-RELATED"/>
    <property type="match status" value="1"/>
</dbReference>
<keyword evidence="3" id="KW-0732">Signal</keyword>
<evidence type="ECO:0000313" key="5">
    <source>
        <dbReference type="Proteomes" id="UP001467690"/>
    </source>
</evidence>
<dbReference type="InterPro" id="IPR050282">
    <property type="entry name" value="Cycloisomerase_2"/>
</dbReference>
<keyword evidence="5" id="KW-1185">Reference proteome</keyword>
<dbReference type="PANTHER" id="PTHR30344:SF1">
    <property type="entry name" value="6-PHOSPHOGLUCONOLACTONASE"/>
    <property type="match status" value="1"/>
</dbReference>
<comment type="caution">
    <text evidence="4">The sequence shown here is derived from an EMBL/GenBank/DDBJ whole genome shotgun (WGS) entry which is preliminary data.</text>
</comment>